<keyword evidence="1 5" id="KW-0963">Cytoplasm</keyword>
<evidence type="ECO:0000256" key="5">
    <source>
        <dbReference type="HAMAP-Rule" id="MF_00765"/>
    </source>
</evidence>
<accession>A0AA44C8R5</accession>
<dbReference type="Pfam" id="PF04751">
    <property type="entry name" value="DarP"/>
    <property type="match status" value="1"/>
</dbReference>
<dbReference type="PANTHER" id="PTHR38101:SF1">
    <property type="entry name" value="UPF0307 PROTEIN YJGA"/>
    <property type="match status" value="1"/>
</dbReference>
<dbReference type="SUPFAM" id="SSF158710">
    <property type="entry name" value="PSPTO4464-like"/>
    <property type="match status" value="1"/>
</dbReference>
<dbReference type="AlphaFoldDB" id="A0AA44C8R5"/>
<evidence type="ECO:0000256" key="1">
    <source>
        <dbReference type="ARBA" id="ARBA00022490"/>
    </source>
</evidence>
<protein>
    <recommendedName>
        <fullName evidence="5">Dual-action ribosomal maturation protein DarP</fullName>
    </recommendedName>
    <alternativeName>
        <fullName evidence="5">Large ribosomal subunit assembly factor DarP</fullName>
    </alternativeName>
</protein>
<evidence type="ECO:0000313" key="6">
    <source>
        <dbReference type="EMBL" id="NHN78247.1"/>
    </source>
</evidence>
<keyword evidence="2 5" id="KW-0690">Ribosome biogenesis</keyword>
<keyword evidence="4 5" id="KW-0694">RNA-binding</keyword>
<reference evidence="6" key="1">
    <citation type="submission" date="2020-03" db="EMBL/GenBank/DDBJ databases">
        <title>Genome assembly of Azotobacter chroococcum W5.</title>
        <authorList>
            <person name="Kannepalli A."/>
        </authorList>
    </citation>
    <scope>NUCLEOTIDE SEQUENCE</scope>
    <source>
        <strain evidence="6">W5</strain>
    </source>
</reference>
<comment type="caution">
    <text evidence="6">The sequence shown here is derived from an EMBL/GenBank/DDBJ whole genome shotgun (WGS) entry which is preliminary data.</text>
</comment>
<dbReference type="PANTHER" id="PTHR38101">
    <property type="entry name" value="UPF0307 PROTEIN YJGA"/>
    <property type="match status" value="1"/>
</dbReference>
<dbReference type="Proteomes" id="UP000736384">
    <property type="component" value="Unassembled WGS sequence"/>
</dbReference>
<dbReference type="NCBIfam" id="NF003593">
    <property type="entry name" value="PRK05255.1-1"/>
    <property type="match status" value="1"/>
</dbReference>
<gene>
    <name evidence="5" type="primary">darP</name>
    <name evidence="6" type="ORF">HA520_13325</name>
</gene>
<comment type="subcellular location">
    <subcellularLocation>
        <location evidence="5">Cytoplasm</location>
    </subcellularLocation>
    <text evidence="5">Associates with late stage pre-50S ribosomal subunits.</text>
</comment>
<organism evidence="6 7">
    <name type="scientific">Azotobacter chroococcum</name>
    <dbReference type="NCBI Taxonomy" id="353"/>
    <lineage>
        <taxon>Bacteria</taxon>
        <taxon>Pseudomonadati</taxon>
        <taxon>Pseudomonadota</taxon>
        <taxon>Gammaproteobacteria</taxon>
        <taxon>Pseudomonadales</taxon>
        <taxon>Pseudomonadaceae</taxon>
        <taxon>Azotobacter</taxon>
    </lineage>
</organism>
<dbReference type="PIRSF" id="PIRSF016183">
    <property type="entry name" value="UCP016183"/>
    <property type="match status" value="1"/>
</dbReference>
<dbReference type="Gene3D" id="1.10.60.30">
    <property type="entry name" value="PSPTO4464-like domains"/>
    <property type="match status" value="2"/>
</dbReference>
<evidence type="ECO:0000313" key="7">
    <source>
        <dbReference type="Proteomes" id="UP000736384"/>
    </source>
</evidence>
<dbReference type="GO" id="GO:0019843">
    <property type="term" value="F:rRNA binding"/>
    <property type="evidence" value="ECO:0007669"/>
    <property type="project" value="UniProtKB-UniRule"/>
</dbReference>
<comment type="similarity">
    <text evidence="5">Belongs to the DarP family.</text>
</comment>
<dbReference type="FunFam" id="1.10.60.30:FF:000002">
    <property type="entry name" value="UPF0307 protein YjgA"/>
    <property type="match status" value="1"/>
</dbReference>
<evidence type="ECO:0000256" key="2">
    <source>
        <dbReference type="ARBA" id="ARBA00022517"/>
    </source>
</evidence>
<dbReference type="InterPro" id="IPR023153">
    <property type="entry name" value="DarP_sf"/>
</dbReference>
<dbReference type="EMBL" id="JAAPAP010000009">
    <property type="protein sequence ID" value="NHN78247.1"/>
    <property type="molecule type" value="Genomic_DNA"/>
</dbReference>
<comment type="function">
    <text evidence="5">Member of a network of 50S ribosomal subunit biogenesis factors which assembles along the 30S-50S interface, preventing incorrect 23S rRNA structures from forming. Promotes peptidyl transferase center (PTC) maturation.</text>
</comment>
<dbReference type="GO" id="GO:1902626">
    <property type="term" value="P:assembly of large subunit precursor of preribosome"/>
    <property type="evidence" value="ECO:0007669"/>
    <property type="project" value="UniProtKB-UniRule"/>
</dbReference>
<evidence type="ECO:0000256" key="4">
    <source>
        <dbReference type="ARBA" id="ARBA00022884"/>
    </source>
</evidence>
<proteinExistence type="inferred from homology"/>
<dbReference type="HAMAP" id="MF_00765">
    <property type="entry name" value="DarP"/>
    <property type="match status" value="1"/>
</dbReference>
<keyword evidence="3 5" id="KW-0699">rRNA-binding</keyword>
<dbReference type="GO" id="GO:0043022">
    <property type="term" value="F:ribosome binding"/>
    <property type="evidence" value="ECO:0007669"/>
    <property type="project" value="UniProtKB-UniRule"/>
</dbReference>
<name>A0AA44C8R5_9GAMM</name>
<dbReference type="CDD" id="cd16331">
    <property type="entry name" value="YjgA-like"/>
    <property type="match status" value="1"/>
</dbReference>
<sequence>MSGPGQSLRSCCYHGGVYLWTTTMSEFHQDFSEEKSKSQVKRELHALQELGERLTTLRPEQLDRLPLTDALHRALLDASKHTAHIARKRHLQYIGKLMRDQDVDAILALFEQLDASSRQYNERFHALERWRDRLLAGGDDVLEAFVGDYPDTDRQHLRGLIRQARHEMEQNKPPAASRKIFKYIRDLDESKRGLR</sequence>
<dbReference type="GO" id="GO:0005829">
    <property type="term" value="C:cytosol"/>
    <property type="evidence" value="ECO:0007669"/>
    <property type="project" value="TreeGrafter"/>
</dbReference>
<evidence type="ECO:0000256" key="3">
    <source>
        <dbReference type="ARBA" id="ARBA00022730"/>
    </source>
</evidence>
<dbReference type="InterPro" id="IPR006839">
    <property type="entry name" value="DarP"/>
</dbReference>